<reference evidence="2 3" key="1">
    <citation type="submission" date="2019-01" db="EMBL/GenBank/DDBJ databases">
        <authorList>
            <person name="Ferrante I. M."/>
        </authorList>
    </citation>
    <scope>NUCLEOTIDE SEQUENCE [LARGE SCALE GENOMIC DNA]</scope>
    <source>
        <strain evidence="2 3">B856</strain>
    </source>
</reference>
<accession>A0A448ZS91</accession>
<sequence>MKLSFFFFFALGASPLASANEKYVGPSPFQIGDPTCVVQKEEDCKKLAQSAGRPFKKVNAAWGGAYRGCYKHPLNKGPEGVEYHWTPGGDANSNGVTLPPEKGAINYNYARVYCGENKGSKITYDFPKLKGELVHGLCVQGASPNGVRAFNDEKNLPYNYFPDFNTGTTLFGDKGWTPVNKELDADMCVGGIYAQPRQHRTPKSAKITLEAASLEGNSFTVCAFVESTDPKRNGGWDDKLEREGFTVSDKTIGWNGGRNQGTFYCKTMSDPNGPEPTQPPTQAPTLGEVGIVDYRFPDTTTGRLVHGLCVKGKVSKK</sequence>
<dbReference type="AlphaFoldDB" id="A0A448ZS91"/>
<feature type="non-terminal residue" evidence="2">
    <location>
        <position position="317"/>
    </location>
</feature>
<organism evidence="2 3">
    <name type="scientific">Pseudo-nitzschia multistriata</name>
    <dbReference type="NCBI Taxonomy" id="183589"/>
    <lineage>
        <taxon>Eukaryota</taxon>
        <taxon>Sar</taxon>
        <taxon>Stramenopiles</taxon>
        <taxon>Ochrophyta</taxon>
        <taxon>Bacillariophyta</taxon>
        <taxon>Bacillariophyceae</taxon>
        <taxon>Bacillariophycidae</taxon>
        <taxon>Bacillariales</taxon>
        <taxon>Bacillariaceae</taxon>
        <taxon>Pseudo-nitzschia</taxon>
    </lineage>
</organism>
<dbReference type="Proteomes" id="UP000291116">
    <property type="component" value="Unassembled WGS sequence"/>
</dbReference>
<proteinExistence type="predicted"/>
<dbReference type="EMBL" id="CAACVS010000675">
    <property type="protein sequence ID" value="VEU44908.1"/>
    <property type="molecule type" value="Genomic_DNA"/>
</dbReference>
<gene>
    <name evidence="2" type="ORF">PSNMU_V1.4_AUG-EV-PASAV3_0120490</name>
</gene>
<protein>
    <recommendedName>
        <fullName evidence="4">Apextrin C-terminal domain-containing protein</fullName>
    </recommendedName>
</protein>
<evidence type="ECO:0000313" key="3">
    <source>
        <dbReference type="Proteomes" id="UP000291116"/>
    </source>
</evidence>
<name>A0A448ZS91_9STRA</name>
<feature type="chain" id="PRO_5019418304" description="Apextrin C-terminal domain-containing protein" evidence="1">
    <location>
        <begin position="20"/>
        <end position="317"/>
    </location>
</feature>
<evidence type="ECO:0000313" key="2">
    <source>
        <dbReference type="EMBL" id="VEU44908.1"/>
    </source>
</evidence>
<keyword evidence="1" id="KW-0732">Signal</keyword>
<evidence type="ECO:0000256" key="1">
    <source>
        <dbReference type="SAM" id="SignalP"/>
    </source>
</evidence>
<feature type="signal peptide" evidence="1">
    <location>
        <begin position="1"/>
        <end position="19"/>
    </location>
</feature>
<keyword evidence="3" id="KW-1185">Reference proteome</keyword>
<evidence type="ECO:0008006" key="4">
    <source>
        <dbReference type="Google" id="ProtNLM"/>
    </source>
</evidence>